<dbReference type="GO" id="GO:0051205">
    <property type="term" value="P:protein insertion into membrane"/>
    <property type="evidence" value="ECO:0007669"/>
    <property type="project" value="TreeGrafter"/>
</dbReference>
<evidence type="ECO:0000256" key="7">
    <source>
        <dbReference type="ARBA" id="ARBA00022989"/>
    </source>
</evidence>
<protein>
    <recommendedName>
        <fullName evidence="12">Membrane protein insertase YidC</fullName>
    </recommendedName>
    <alternativeName>
        <fullName evidence="12">Foldase YidC</fullName>
    </alternativeName>
    <alternativeName>
        <fullName evidence="12">Membrane integrase YidC</fullName>
    </alternativeName>
    <alternativeName>
        <fullName evidence="12">Membrane protein YidC</fullName>
    </alternativeName>
</protein>
<dbReference type="PROSITE" id="PS51257">
    <property type="entry name" value="PROKAR_LIPOPROTEIN"/>
    <property type="match status" value="1"/>
</dbReference>
<keyword evidence="6 12" id="KW-0653">Protein transport</keyword>
<evidence type="ECO:0000256" key="10">
    <source>
        <dbReference type="ARBA" id="ARBA00023186"/>
    </source>
</evidence>
<evidence type="ECO:0000256" key="8">
    <source>
        <dbReference type="ARBA" id="ARBA00023136"/>
    </source>
</evidence>
<dbReference type="InterPro" id="IPR028055">
    <property type="entry name" value="YidC/Oxa/ALB_C"/>
</dbReference>
<dbReference type="InterPro" id="IPR023060">
    <property type="entry name" value="YidC/YidC1/YidC2_Firmicutes"/>
</dbReference>
<dbReference type="GO" id="GO:0005886">
    <property type="term" value="C:plasma membrane"/>
    <property type="evidence" value="ECO:0007669"/>
    <property type="project" value="UniProtKB-SubCell"/>
</dbReference>
<feature type="transmembrane region" description="Helical" evidence="12">
    <location>
        <begin position="165"/>
        <end position="189"/>
    </location>
</feature>
<comment type="function">
    <text evidence="12">Required for the insertion and/or proper folding and/or complex formation of integral membrane proteins into the membrane. Involved in integration of membrane proteins that insert both dependently and independently of the Sec translocase complex, as well as at least some lipoproteins.</text>
</comment>
<accession>A0A4S4BPL5</accession>
<dbReference type="InterPro" id="IPR001708">
    <property type="entry name" value="YidC/ALB3/OXA1/COX18"/>
</dbReference>
<gene>
    <name evidence="12 14" type="primary">yidC</name>
    <name evidence="14" type="ORF">E6W99_20845</name>
</gene>
<dbReference type="InterPro" id="IPR047196">
    <property type="entry name" value="YidC_ALB_C"/>
</dbReference>
<feature type="domain" description="Membrane insertase YidC/Oxa/ALB C-terminal" evidence="13">
    <location>
        <begin position="62"/>
        <end position="245"/>
    </location>
</feature>
<keyword evidence="8 12" id="KW-0472">Membrane</keyword>
<comment type="caution">
    <text evidence="14">The sequence shown here is derived from an EMBL/GenBank/DDBJ whole genome shotgun (WGS) entry which is preliminary data.</text>
</comment>
<name>A0A4S4BPL5_9BACI</name>
<dbReference type="GO" id="GO:0032977">
    <property type="term" value="F:membrane insertase activity"/>
    <property type="evidence" value="ECO:0007669"/>
    <property type="project" value="InterPro"/>
</dbReference>
<sequence>MLIILKKYKVILLCAALLLVLSGCGINQAPITPESPGIWDHYFIYTFSSILAFVASFFHGNYGLSIILVTIVVRLCLLPLMLSQVKSQEKMKGLSPEIQALKEKYKSKDESSQRKLQEEIIALYQRHKVNPLSMGCLPMLIQFPILIAFYYAIVRTHEISTHNFLWFNLGHSDPFFILPILVAVTSYIQSSLSVREAVKANPQMALMKYLSPIMMAVFSTGAPAAIPLYWIVGSLFMILQQFVLKMMKKSKNTFVEETMN</sequence>
<feature type="transmembrane region" description="Helical" evidence="12">
    <location>
        <begin position="38"/>
        <end position="55"/>
    </location>
</feature>
<evidence type="ECO:0000259" key="13">
    <source>
        <dbReference type="Pfam" id="PF02096"/>
    </source>
</evidence>
<dbReference type="Pfam" id="PF02096">
    <property type="entry name" value="60KD_IMP"/>
    <property type="match status" value="1"/>
</dbReference>
<dbReference type="PANTHER" id="PTHR12428:SF65">
    <property type="entry name" value="CYTOCHROME C OXIDASE ASSEMBLY PROTEIN COX18, MITOCHONDRIAL"/>
    <property type="match status" value="1"/>
</dbReference>
<keyword evidence="11 12" id="KW-0449">Lipoprotein</keyword>
<evidence type="ECO:0000256" key="3">
    <source>
        <dbReference type="ARBA" id="ARBA00022475"/>
    </source>
</evidence>
<comment type="similarity">
    <text evidence="12">Belongs to the OXA1/ALB3/YidC family. Type 2 subfamily.</text>
</comment>
<evidence type="ECO:0000256" key="12">
    <source>
        <dbReference type="HAMAP-Rule" id="MF_01811"/>
    </source>
</evidence>
<evidence type="ECO:0000256" key="4">
    <source>
        <dbReference type="ARBA" id="ARBA00022692"/>
    </source>
</evidence>
<dbReference type="HAMAP" id="MF_01811">
    <property type="entry name" value="YidC_type2"/>
    <property type="match status" value="1"/>
</dbReference>
<feature type="transmembrane region" description="Helical" evidence="12">
    <location>
        <begin position="62"/>
        <end position="82"/>
    </location>
</feature>
<dbReference type="OrthoDB" id="9780552at2"/>
<dbReference type="PANTHER" id="PTHR12428">
    <property type="entry name" value="OXA1"/>
    <property type="match status" value="1"/>
</dbReference>
<evidence type="ECO:0000256" key="11">
    <source>
        <dbReference type="ARBA" id="ARBA00023288"/>
    </source>
</evidence>
<dbReference type="PRINTS" id="PR00701">
    <property type="entry name" value="60KDINNERMP"/>
</dbReference>
<evidence type="ECO:0000256" key="2">
    <source>
        <dbReference type="ARBA" id="ARBA00022448"/>
    </source>
</evidence>
<dbReference type="NCBIfam" id="TIGR03592">
    <property type="entry name" value="yidC_oxa1_cterm"/>
    <property type="match status" value="1"/>
</dbReference>
<feature type="transmembrane region" description="Helical" evidence="12">
    <location>
        <begin position="209"/>
        <end position="239"/>
    </location>
</feature>
<evidence type="ECO:0000313" key="14">
    <source>
        <dbReference type="EMBL" id="THF76853.1"/>
    </source>
</evidence>
<dbReference type="AlphaFoldDB" id="A0A4S4BPL5"/>
<feature type="transmembrane region" description="Helical" evidence="12">
    <location>
        <begin position="132"/>
        <end position="153"/>
    </location>
</feature>
<keyword evidence="15" id="KW-1185">Reference proteome</keyword>
<evidence type="ECO:0000256" key="9">
    <source>
        <dbReference type="ARBA" id="ARBA00023139"/>
    </source>
</evidence>
<reference evidence="14 15" key="1">
    <citation type="submission" date="2019-04" db="EMBL/GenBank/DDBJ databases">
        <title>Bacillus sediminilitoris sp. nov., isolated from a tidal flat sediment on the East China Sea.</title>
        <authorList>
            <person name="Wei Y."/>
            <person name="Mao H."/>
            <person name="Fang J."/>
        </authorList>
    </citation>
    <scope>NUCLEOTIDE SEQUENCE [LARGE SCALE GENOMIC DNA]</scope>
    <source>
        <strain evidence="14 15">DSL-17</strain>
    </source>
</reference>
<dbReference type="CDD" id="cd20070">
    <property type="entry name" value="5TM_YidC_Alb3"/>
    <property type="match status" value="1"/>
</dbReference>
<dbReference type="Proteomes" id="UP000310334">
    <property type="component" value="Unassembled WGS sequence"/>
</dbReference>
<keyword evidence="4 12" id="KW-0812">Transmembrane</keyword>
<keyword evidence="5 12" id="KW-0732">Signal</keyword>
<evidence type="ECO:0000313" key="15">
    <source>
        <dbReference type="Proteomes" id="UP000310334"/>
    </source>
</evidence>
<keyword evidence="3 12" id="KW-1003">Cell membrane</keyword>
<keyword evidence="2 12" id="KW-0813">Transport</keyword>
<evidence type="ECO:0000256" key="6">
    <source>
        <dbReference type="ARBA" id="ARBA00022927"/>
    </source>
</evidence>
<dbReference type="GO" id="GO:0015031">
    <property type="term" value="P:protein transport"/>
    <property type="evidence" value="ECO:0007669"/>
    <property type="project" value="UniProtKB-KW"/>
</dbReference>
<organism evidence="14 15">
    <name type="scientific">Metabacillus sediminilitoris</name>
    <dbReference type="NCBI Taxonomy" id="2567941"/>
    <lineage>
        <taxon>Bacteria</taxon>
        <taxon>Bacillati</taxon>
        <taxon>Bacillota</taxon>
        <taxon>Bacilli</taxon>
        <taxon>Bacillales</taxon>
        <taxon>Bacillaceae</taxon>
        <taxon>Metabacillus</taxon>
    </lineage>
</organism>
<comment type="subcellular location">
    <subcellularLocation>
        <location evidence="1 12">Cell membrane</location>
        <topology evidence="1 12">Multi-pass membrane protein</topology>
    </subcellularLocation>
</comment>
<proteinExistence type="inferred from homology"/>
<evidence type="ECO:0000256" key="5">
    <source>
        <dbReference type="ARBA" id="ARBA00022729"/>
    </source>
</evidence>
<keyword evidence="7 12" id="KW-1133">Transmembrane helix</keyword>
<dbReference type="EMBL" id="SSNT01000018">
    <property type="protein sequence ID" value="THF76853.1"/>
    <property type="molecule type" value="Genomic_DNA"/>
</dbReference>
<keyword evidence="10 12" id="KW-0143">Chaperone</keyword>
<evidence type="ECO:0000256" key="1">
    <source>
        <dbReference type="ARBA" id="ARBA00004651"/>
    </source>
</evidence>
<keyword evidence="9" id="KW-0564">Palmitate</keyword>